<evidence type="ECO:0000256" key="1">
    <source>
        <dbReference type="SAM" id="SignalP"/>
    </source>
</evidence>
<protein>
    <recommendedName>
        <fullName evidence="2">DUF6647 domain-containing protein</fullName>
    </recommendedName>
</protein>
<dbReference type="InterPro" id="IPR046589">
    <property type="entry name" value="DUF6647"/>
</dbReference>
<reference evidence="4" key="1">
    <citation type="submission" date="2016-10" db="EMBL/GenBank/DDBJ databases">
        <authorList>
            <person name="Varghese N."/>
            <person name="Submissions S."/>
        </authorList>
    </citation>
    <scope>NUCLEOTIDE SEQUENCE [LARGE SCALE GENOMIC DNA]</scope>
    <source>
        <strain evidence="4">DSM 26893</strain>
    </source>
</reference>
<dbReference type="OrthoDB" id="7851356at2"/>
<accession>A0A1H8IJ40</accession>
<proteinExistence type="predicted"/>
<organism evidence="3 4">
    <name type="scientific">Palleronia pelagia</name>
    <dbReference type="NCBI Taxonomy" id="387096"/>
    <lineage>
        <taxon>Bacteria</taxon>
        <taxon>Pseudomonadati</taxon>
        <taxon>Pseudomonadota</taxon>
        <taxon>Alphaproteobacteria</taxon>
        <taxon>Rhodobacterales</taxon>
        <taxon>Roseobacteraceae</taxon>
        <taxon>Palleronia</taxon>
    </lineage>
</organism>
<keyword evidence="1" id="KW-0732">Signal</keyword>
<evidence type="ECO:0000313" key="3">
    <source>
        <dbReference type="EMBL" id="SEN68371.1"/>
    </source>
</evidence>
<evidence type="ECO:0000313" key="4">
    <source>
        <dbReference type="Proteomes" id="UP000199372"/>
    </source>
</evidence>
<evidence type="ECO:0000259" key="2">
    <source>
        <dbReference type="Pfam" id="PF20352"/>
    </source>
</evidence>
<dbReference type="Proteomes" id="UP000199372">
    <property type="component" value="Unassembled WGS sequence"/>
</dbReference>
<dbReference type="AlphaFoldDB" id="A0A1H8IJ40"/>
<sequence length="181" mass="20057">MPVLARSRCRALILALSLMLPLASAGAAPNLRFDPDPAWRHAEDVAALRETLEAWLDTHSDLPRNPDPLSISLVASGEAQALHGPAVRGHGKLRGLYDEDRARVLLVAPWRQDRTLDASVLLHELVHHRQAGAHFYCPEAAELAAYRLQDQWLRERGLEAPVNWIAVVIQAGCTSRDIHPE</sequence>
<feature type="signal peptide" evidence="1">
    <location>
        <begin position="1"/>
        <end position="27"/>
    </location>
</feature>
<keyword evidence="4" id="KW-1185">Reference proteome</keyword>
<dbReference type="EMBL" id="FOCM01000005">
    <property type="protein sequence ID" value="SEN68371.1"/>
    <property type="molecule type" value="Genomic_DNA"/>
</dbReference>
<name>A0A1H8IJ40_9RHOB</name>
<feature type="domain" description="DUF6647" evidence="2">
    <location>
        <begin position="14"/>
        <end position="181"/>
    </location>
</feature>
<dbReference type="Pfam" id="PF20352">
    <property type="entry name" value="DUF6647"/>
    <property type="match status" value="1"/>
</dbReference>
<gene>
    <name evidence="3" type="ORF">SAMN04488011_105246</name>
</gene>
<feature type="chain" id="PRO_5011720655" description="DUF6647 domain-containing protein" evidence="1">
    <location>
        <begin position="28"/>
        <end position="181"/>
    </location>
</feature>
<dbReference type="RefSeq" id="WP_091845825.1">
    <property type="nucleotide sequence ID" value="NZ_FOCM01000005.1"/>
</dbReference>